<organism evidence="2 3">
    <name type="scientific">Trichinella zimbabwensis</name>
    <dbReference type="NCBI Taxonomy" id="268475"/>
    <lineage>
        <taxon>Eukaryota</taxon>
        <taxon>Metazoa</taxon>
        <taxon>Ecdysozoa</taxon>
        <taxon>Nematoda</taxon>
        <taxon>Enoplea</taxon>
        <taxon>Dorylaimia</taxon>
        <taxon>Trichinellida</taxon>
        <taxon>Trichinellidae</taxon>
        <taxon>Trichinella</taxon>
    </lineage>
</organism>
<feature type="signal peptide" evidence="1">
    <location>
        <begin position="1"/>
        <end position="26"/>
    </location>
</feature>
<evidence type="ECO:0000313" key="2">
    <source>
        <dbReference type="EMBL" id="KRZ04662.1"/>
    </source>
</evidence>
<evidence type="ECO:0000313" key="3">
    <source>
        <dbReference type="Proteomes" id="UP000055024"/>
    </source>
</evidence>
<reference evidence="2 3" key="1">
    <citation type="submission" date="2015-01" db="EMBL/GenBank/DDBJ databases">
        <title>Evolution of Trichinella species and genotypes.</title>
        <authorList>
            <person name="Korhonen P.K."/>
            <person name="Edoardo P."/>
            <person name="Giuseppe L.R."/>
            <person name="Gasser R.B."/>
        </authorList>
    </citation>
    <scope>NUCLEOTIDE SEQUENCE [LARGE SCALE GENOMIC DNA]</scope>
    <source>
        <strain evidence="2">ISS1029</strain>
    </source>
</reference>
<feature type="chain" id="PRO_5006878784" evidence="1">
    <location>
        <begin position="27"/>
        <end position="101"/>
    </location>
</feature>
<evidence type="ECO:0000256" key="1">
    <source>
        <dbReference type="SAM" id="SignalP"/>
    </source>
</evidence>
<name>A0A0V1H2E7_9BILA</name>
<gene>
    <name evidence="2" type="ORF">T11_4562</name>
</gene>
<dbReference type="AlphaFoldDB" id="A0A0V1H2E7"/>
<sequence length="101" mass="11256">MKNGAFVWFCSAQLCLIRSHCPGAFAEFVVACENAINSNLCRRMQHGICVQHMFFQNTLLEEETIDLYMSINTLTLLVGIGLIEALRKTSIQGLFSLIGIS</sequence>
<protein>
    <submittedName>
        <fullName evidence="2">Uncharacterized protein</fullName>
    </submittedName>
</protein>
<dbReference type="Proteomes" id="UP000055024">
    <property type="component" value="Unassembled WGS sequence"/>
</dbReference>
<keyword evidence="3" id="KW-1185">Reference proteome</keyword>
<accession>A0A0V1H2E7</accession>
<comment type="caution">
    <text evidence="2">The sequence shown here is derived from an EMBL/GenBank/DDBJ whole genome shotgun (WGS) entry which is preliminary data.</text>
</comment>
<keyword evidence="1" id="KW-0732">Signal</keyword>
<proteinExistence type="predicted"/>
<dbReference type="EMBL" id="JYDP01000158">
    <property type="protein sequence ID" value="KRZ04662.1"/>
    <property type="molecule type" value="Genomic_DNA"/>
</dbReference>